<evidence type="ECO:0000256" key="11">
    <source>
        <dbReference type="PROSITE-ProRule" id="PRU00421"/>
    </source>
</evidence>
<comment type="subcellular location">
    <subcellularLocation>
        <location evidence="1">Cell membrane</location>
        <topology evidence="1">Multi-pass membrane protein</topology>
    </subcellularLocation>
</comment>
<dbReference type="AlphaFoldDB" id="A0A1G9B9Q1"/>
<dbReference type="NCBIfam" id="TIGR01998">
    <property type="entry name" value="PTS-II-BC-nag"/>
    <property type="match status" value="1"/>
</dbReference>
<dbReference type="InterPro" id="IPR010974">
    <property type="entry name" value="PTS_IIBC_nag"/>
</dbReference>
<keyword evidence="7 12" id="KW-0812">Transmembrane</keyword>
<dbReference type="FunFam" id="2.70.70.10:FF:000001">
    <property type="entry name" value="PTS system glucose-specific IIA component"/>
    <property type="match status" value="1"/>
</dbReference>
<dbReference type="Pfam" id="PF02378">
    <property type="entry name" value="PTS_EIIC"/>
    <property type="match status" value="1"/>
</dbReference>
<feature type="transmembrane region" description="Helical" evidence="12">
    <location>
        <begin position="132"/>
        <end position="152"/>
    </location>
</feature>
<keyword evidence="17" id="KW-1185">Reference proteome</keyword>
<evidence type="ECO:0000256" key="7">
    <source>
        <dbReference type="ARBA" id="ARBA00022692"/>
    </source>
</evidence>
<dbReference type="NCBIfam" id="TIGR00830">
    <property type="entry name" value="PTBA"/>
    <property type="match status" value="1"/>
</dbReference>
<evidence type="ECO:0000256" key="9">
    <source>
        <dbReference type="ARBA" id="ARBA00022989"/>
    </source>
</evidence>
<dbReference type="NCBIfam" id="NF006962">
    <property type="entry name" value="PRK09439.1"/>
    <property type="match status" value="1"/>
</dbReference>
<keyword evidence="5" id="KW-0808">Transferase</keyword>
<dbReference type="GO" id="GO:0015572">
    <property type="term" value="F:N-acetylglucosamine transmembrane transporter activity"/>
    <property type="evidence" value="ECO:0007669"/>
    <property type="project" value="InterPro"/>
</dbReference>
<dbReference type="PROSITE" id="PS51098">
    <property type="entry name" value="PTS_EIIB_TYPE_1"/>
    <property type="match status" value="1"/>
</dbReference>
<evidence type="ECO:0000313" key="16">
    <source>
        <dbReference type="EMBL" id="SDK36241.1"/>
    </source>
</evidence>
<dbReference type="GO" id="GO:0008982">
    <property type="term" value="F:protein-N(PI)-phosphohistidine-sugar phosphotransferase activity"/>
    <property type="evidence" value="ECO:0007669"/>
    <property type="project" value="InterPro"/>
</dbReference>
<feature type="active site" description="Phosphocysteine intermediate; for EIIB activity" evidence="11">
    <location>
        <position position="405"/>
    </location>
</feature>
<name>A0A1G9B9Q1_9BACT</name>
<dbReference type="Proteomes" id="UP000199053">
    <property type="component" value="Unassembled WGS sequence"/>
</dbReference>
<feature type="transmembrane region" description="Helical" evidence="12">
    <location>
        <begin position="226"/>
        <end position="246"/>
    </location>
</feature>
<dbReference type="InterPro" id="IPR050429">
    <property type="entry name" value="PTS_Glucose_EIICBA"/>
</dbReference>
<keyword evidence="9 12" id="KW-1133">Transmembrane helix</keyword>
<dbReference type="RefSeq" id="WP_092157382.1">
    <property type="nucleotide sequence ID" value="NZ_FNGA01000001.1"/>
</dbReference>
<dbReference type="PROSITE" id="PS51093">
    <property type="entry name" value="PTS_EIIA_TYPE_1"/>
    <property type="match status" value="1"/>
</dbReference>
<feature type="transmembrane region" description="Helical" evidence="12">
    <location>
        <begin position="258"/>
        <end position="276"/>
    </location>
</feature>
<evidence type="ECO:0000256" key="2">
    <source>
        <dbReference type="ARBA" id="ARBA00022448"/>
    </source>
</evidence>
<organism evidence="16 17">
    <name type="scientific">Maridesulfovibrio ferrireducens</name>
    <dbReference type="NCBI Taxonomy" id="246191"/>
    <lineage>
        <taxon>Bacteria</taxon>
        <taxon>Pseudomonadati</taxon>
        <taxon>Thermodesulfobacteriota</taxon>
        <taxon>Desulfovibrionia</taxon>
        <taxon>Desulfovibrionales</taxon>
        <taxon>Desulfovibrionaceae</taxon>
        <taxon>Maridesulfovibrio</taxon>
    </lineage>
</organism>
<feature type="transmembrane region" description="Helical" evidence="12">
    <location>
        <begin position="282"/>
        <end position="306"/>
    </location>
</feature>
<proteinExistence type="predicted"/>
<keyword evidence="8" id="KW-0418">Kinase</keyword>
<dbReference type="GO" id="GO:0005886">
    <property type="term" value="C:plasma membrane"/>
    <property type="evidence" value="ECO:0007669"/>
    <property type="project" value="UniProtKB-SubCell"/>
</dbReference>
<dbReference type="GO" id="GO:0016301">
    <property type="term" value="F:kinase activity"/>
    <property type="evidence" value="ECO:0007669"/>
    <property type="project" value="UniProtKB-KW"/>
</dbReference>
<dbReference type="PROSITE" id="PS51103">
    <property type="entry name" value="PTS_EIIC_TYPE_1"/>
    <property type="match status" value="1"/>
</dbReference>
<dbReference type="EMBL" id="FNGA01000001">
    <property type="protein sequence ID" value="SDK36241.1"/>
    <property type="molecule type" value="Genomic_DNA"/>
</dbReference>
<gene>
    <name evidence="16" type="ORF">SAMN05660337_0210</name>
</gene>
<dbReference type="NCBIfam" id="TIGR00826">
    <property type="entry name" value="EIIB_glc"/>
    <property type="match status" value="1"/>
</dbReference>
<dbReference type="Pfam" id="PF00367">
    <property type="entry name" value="PTS_EIIB"/>
    <property type="match status" value="1"/>
</dbReference>
<keyword evidence="4" id="KW-0762">Sugar transport</keyword>
<evidence type="ECO:0000256" key="3">
    <source>
        <dbReference type="ARBA" id="ARBA00022475"/>
    </source>
</evidence>
<evidence type="ECO:0000256" key="8">
    <source>
        <dbReference type="ARBA" id="ARBA00022777"/>
    </source>
</evidence>
<dbReference type="InterPro" id="IPR011055">
    <property type="entry name" value="Dup_hybrid_motif"/>
</dbReference>
<dbReference type="SUPFAM" id="SSF55604">
    <property type="entry name" value="Glucose permease domain IIB"/>
    <property type="match status" value="1"/>
</dbReference>
<dbReference type="STRING" id="246191.SAMN05660337_0210"/>
<dbReference type="InterPro" id="IPR018113">
    <property type="entry name" value="PTrfase_EIIB_Cys"/>
</dbReference>
<evidence type="ECO:0000256" key="6">
    <source>
        <dbReference type="ARBA" id="ARBA00022683"/>
    </source>
</evidence>
<evidence type="ECO:0000259" key="14">
    <source>
        <dbReference type="PROSITE" id="PS51098"/>
    </source>
</evidence>
<evidence type="ECO:0000259" key="15">
    <source>
        <dbReference type="PROSITE" id="PS51103"/>
    </source>
</evidence>
<sequence length="619" mass="66497">MRILEGLQKLGRSLMLPIAVLPVAALMLRLGAGDLLDIPFIFKAGDAIFSNLPLIFAIGVAVGLSKDNAGAAALAGAIGYLVFTAAIGSLNKDVNMGVLSGIIMGLVAGTLYNRFYQIKLVEWLAFFGGRRFVPIATSGCALILAYFFNFAWPPFQAGIDAVANWVIGSGPIGTFVYGTLNRLLIPTGLHHIMNNIVWFQFGDFTNAAGQVVHGDLHRFFAGDPSAGGFMAGFFPIMMFGLPAIALAMYKTARTEHRAQVAGILFSVAFTAFLTGVTEPIEYMFMFIAPVLYALHAVLTGVSLALCTLFDIKLGFGFSAGAIDYVLNYGLATNPLFGLGLGVIFFFVYYFLFVFAIKLFDLKTPGREDDASTALVDLSDKETLTLAQSCIRELGGLSNVVSIDSCITRLRLEVNDPSIINDEGLKRCGAKGIVRVGKKGVQVILGTQAELVAIAMGGMKREETELLESQAFKIFSPVEGEVIPIEETPDPVFAEKIVGDGVSIIPSGDTMFAPADGTIEKIYTTNHAFSMLTDDGIELFVHFGLDTVDLKGEGFTRVAEQGATVKKGDPVIRFDLELLSEKAKSVITPVVISNMDEFGEMTKVSGKVAVGDPILFIKKK</sequence>
<dbReference type="GO" id="GO:0090563">
    <property type="term" value="F:protein-phosphocysteine-sugar phosphotransferase activity"/>
    <property type="evidence" value="ECO:0007669"/>
    <property type="project" value="TreeGrafter"/>
</dbReference>
<feature type="domain" description="PTS EIIC type-1" evidence="15">
    <location>
        <begin position="1"/>
        <end position="368"/>
    </location>
</feature>
<accession>A0A1G9B9Q1</accession>
<keyword evidence="10 12" id="KW-0472">Membrane</keyword>
<feature type="domain" description="PTS EIIB type-1" evidence="14">
    <location>
        <begin position="383"/>
        <end position="465"/>
    </location>
</feature>
<keyword evidence="2" id="KW-0813">Transport</keyword>
<dbReference type="InterPro" id="IPR001127">
    <property type="entry name" value="PTS_EIIA_1_perm"/>
</dbReference>
<evidence type="ECO:0000256" key="5">
    <source>
        <dbReference type="ARBA" id="ARBA00022679"/>
    </source>
</evidence>
<dbReference type="Pfam" id="PF00358">
    <property type="entry name" value="PTS_EIIA_1"/>
    <property type="match status" value="1"/>
</dbReference>
<dbReference type="InterPro" id="IPR036878">
    <property type="entry name" value="Glu_permease_IIB"/>
</dbReference>
<feature type="domain" description="PTS EIIA type-1" evidence="13">
    <location>
        <begin position="489"/>
        <end position="593"/>
    </location>
</feature>
<dbReference type="PANTHER" id="PTHR30009:SF4">
    <property type="entry name" value="PTS SYSTEM N-ACETYLGLUCOSAMINE-SPECIFIC EIICBA COMPONENT"/>
    <property type="match status" value="1"/>
</dbReference>
<keyword evidence="6" id="KW-0598">Phosphotransferase system</keyword>
<evidence type="ECO:0000256" key="10">
    <source>
        <dbReference type="ARBA" id="ARBA00023136"/>
    </source>
</evidence>
<dbReference type="PROSITE" id="PS00371">
    <property type="entry name" value="PTS_EIIA_TYPE_1_HIS"/>
    <property type="match status" value="1"/>
</dbReference>
<evidence type="ECO:0000313" key="17">
    <source>
        <dbReference type="Proteomes" id="UP000199053"/>
    </source>
</evidence>
<feature type="transmembrane region" description="Helical" evidence="12">
    <location>
        <begin position="336"/>
        <end position="356"/>
    </location>
</feature>
<feature type="transmembrane region" description="Helical" evidence="12">
    <location>
        <begin position="12"/>
        <end position="32"/>
    </location>
</feature>
<feature type="transmembrane region" description="Helical" evidence="12">
    <location>
        <begin position="94"/>
        <end position="112"/>
    </location>
</feature>
<dbReference type="InterPro" id="IPR003352">
    <property type="entry name" value="PTS_EIIC"/>
</dbReference>
<dbReference type="PROSITE" id="PS01035">
    <property type="entry name" value="PTS_EIIB_TYPE_1_CYS"/>
    <property type="match status" value="1"/>
</dbReference>
<dbReference type="PANTHER" id="PTHR30009">
    <property type="entry name" value="CYTOCHROME C-TYPE SYNTHESIS PROTEIN AND PTS TRANSMEMBRANE COMPONENT"/>
    <property type="match status" value="1"/>
</dbReference>
<dbReference type="SUPFAM" id="SSF51261">
    <property type="entry name" value="Duplicated hybrid motif"/>
    <property type="match status" value="1"/>
</dbReference>
<dbReference type="InterPro" id="IPR013013">
    <property type="entry name" value="PTS_EIIC_1"/>
</dbReference>
<dbReference type="InterPro" id="IPR001996">
    <property type="entry name" value="PTS_IIB_1"/>
</dbReference>
<dbReference type="Gene3D" id="3.30.1360.60">
    <property type="entry name" value="Glucose permease domain IIB"/>
    <property type="match status" value="1"/>
</dbReference>
<dbReference type="GO" id="GO:0009401">
    <property type="term" value="P:phosphoenolpyruvate-dependent sugar phosphotransferase system"/>
    <property type="evidence" value="ECO:0007669"/>
    <property type="project" value="UniProtKB-KW"/>
</dbReference>
<protein>
    <submittedName>
        <fullName evidence="16">PTS system, N-acetylglucosamine-specific IIC component</fullName>
    </submittedName>
</protein>
<reference evidence="17" key="1">
    <citation type="submission" date="2016-10" db="EMBL/GenBank/DDBJ databases">
        <authorList>
            <person name="Varghese N."/>
            <person name="Submissions S."/>
        </authorList>
    </citation>
    <scope>NUCLEOTIDE SEQUENCE [LARGE SCALE GENOMIC DNA]</scope>
    <source>
        <strain evidence="17">DSM 16995</strain>
    </source>
</reference>
<feature type="transmembrane region" description="Helical" evidence="12">
    <location>
        <begin position="71"/>
        <end position="88"/>
    </location>
</feature>
<dbReference type="Gene3D" id="2.70.70.10">
    <property type="entry name" value="Glucose Permease (Domain IIA)"/>
    <property type="match status" value="1"/>
</dbReference>
<evidence type="ECO:0000256" key="1">
    <source>
        <dbReference type="ARBA" id="ARBA00004651"/>
    </source>
</evidence>
<dbReference type="OrthoDB" id="9765468at2"/>
<evidence type="ECO:0000256" key="4">
    <source>
        <dbReference type="ARBA" id="ARBA00022597"/>
    </source>
</evidence>
<evidence type="ECO:0000256" key="12">
    <source>
        <dbReference type="SAM" id="Phobius"/>
    </source>
</evidence>
<evidence type="ECO:0000259" key="13">
    <source>
        <dbReference type="PROSITE" id="PS51093"/>
    </source>
</evidence>
<feature type="transmembrane region" description="Helical" evidence="12">
    <location>
        <begin position="44"/>
        <end position="64"/>
    </location>
</feature>
<dbReference type="CDD" id="cd00212">
    <property type="entry name" value="PTS_IIB_glc"/>
    <property type="match status" value="1"/>
</dbReference>
<dbReference type="GO" id="GO:0019866">
    <property type="term" value="C:organelle inner membrane"/>
    <property type="evidence" value="ECO:0007669"/>
    <property type="project" value="InterPro"/>
</dbReference>
<dbReference type="GO" id="GO:0015764">
    <property type="term" value="P:N-acetylglucosamine transport"/>
    <property type="evidence" value="ECO:0007669"/>
    <property type="project" value="TreeGrafter"/>
</dbReference>
<keyword evidence="3" id="KW-1003">Cell membrane</keyword>